<evidence type="ECO:0000259" key="1">
    <source>
        <dbReference type="Pfam" id="PF00501"/>
    </source>
</evidence>
<dbReference type="Pfam" id="PF13193">
    <property type="entry name" value="AMP-binding_C"/>
    <property type="match status" value="1"/>
</dbReference>
<dbReference type="AlphaFoldDB" id="C5HV12"/>
<dbReference type="PROSITE" id="PS00455">
    <property type="entry name" value="AMP_BINDING"/>
    <property type="match status" value="1"/>
</dbReference>
<dbReference type="NCBIfam" id="TIGR01733">
    <property type="entry name" value="AA-adenyl-dom"/>
    <property type="match status" value="1"/>
</dbReference>
<accession>C5HV12</accession>
<gene>
    <name evidence="3" type="primary">idmJ</name>
</gene>
<dbReference type="InterPro" id="IPR020845">
    <property type="entry name" value="AMP-binding_CS"/>
</dbReference>
<dbReference type="GO" id="GO:0044550">
    <property type="term" value="P:secondary metabolite biosynthetic process"/>
    <property type="evidence" value="ECO:0007669"/>
    <property type="project" value="TreeGrafter"/>
</dbReference>
<dbReference type="EMBL" id="FJ545274">
    <property type="protein sequence ID" value="ACN69986.1"/>
    <property type="molecule type" value="Genomic_DNA"/>
</dbReference>
<dbReference type="InterPro" id="IPR000873">
    <property type="entry name" value="AMP-dep_synth/lig_dom"/>
</dbReference>
<dbReference type="GO" id="GO:0016740">
    <property type="term" value="F:transferase activity"/>
    <property type="evidence" value="ECO:0007669"/>
    <property type="project" value="UniProtKB-KW"/>
</dbReference>
<protein>
    <submittedName>
        <fullName evidence="3">Proline adenyltransferase</fullName>
    </submittedName>
</protein>
<dbReference type="Gene3D" id="3.40.50.12780">
    <property type="entry name" value="N-terminal domain of ligase-like"/>
    <property type="match status" value="1"/>
</dbReference>
<organism evidence="3">
    <name type="scientific">Streptomyces antibioticus</name>
    <dbReference type="NCBI Taxonomy" id="1890"/>
    <lineage>
        <taxon>Bacteria</taxon>
        <taxon>Bacillati</taxon>
        <taxon>Actinomycetota</taxon>
        <taxon>Actinomycetes</taxon>
        <taxon>Kitasatosporales</taxon>
        <taxon>Streptomycetaceae</taxon>
        <taxon>Streptomyces</taxon>
    </lineage>
</organism>
<dbReference type="InterPro" id="IPR045851">
    <property type="entry name" value="AMP-bd_C_sf"/>
</dbReference>
<dbReference type="Pfam" id="PF00501">
    <property type="entry name" value="AMP-binding"/>
    <property type="match status" value="1"/>
</dbReference>
<dbReference type="GO" id="GO:0043041">
    <property type="term" value="P:amino acid activation for nonribosomal peptide biosynthetic process"/>
    <property type="evidence" value="ECO:0007669"/>
    <property type="project" value="TreeGrafter"/>
</dbReference>
<dbReference type="Gene3D" id="3.30.300.30">
    <property type="match status" value="1"/>
</dbReference>
<dbReference type="InterPro" id="IPR020459">
    <property type="entry name" value="AMP-binding"/>
</dbReference>
<dbReference type="SUPFAM" id="SSF56801">
    <property type="entry name" value="Acetyl-CoA synthetase-like"/>
    <property type="match status" value="1"/>
</dbReference>
<keyword evidence="3" id="KW-0808">Transferase</keyword>
<dbReference type="PANTHER" id="PTHR45527:SF1">
    <property type="entry name" value="FATTY ACID SYNTHASE"/>
    <property type="match status" value="1"/>
</dbReference>
<name>C5HV12_STRAT</name>
<dbReference type="GO" id="GO:0005737">
    <property type="term" value="C:cytoplasm"/>
    <property type="evidence" value="ECO:0007669"/>
    <property type="project" value="TreeGrafter"/>
</dbReference>
<dbReference type="InterPro" id="IPR025110">
    <property type="entry name" value="AMP-bd_C"/>
</dbReference>
<dbReference type="InterPro" id="IPR042099">
    <property type="entry name" value="ANL_N_sf"/>
</dbReference>
<reference evidence="3" key="1">
    <citation type="journal article" date="2009" name="ChemBioChem">
        <title>Analysis of the indanomycin biosynthetic gene cluster from Streptomyces antibioticus NRRL 8167.</title>
        <authorList>
            <person name="Kelly W.L."/>
            <person name="Li C."/>
            <person name="Roege K.E."/>
        </authorList>
    </citation>
    <scope>NUCLEOTIDE SEQUENCE</scope>
    <source>
        <strain evidence="3">NRRL8167</strain>
    </source>
</reference>
<feature type="domain" description="AMP-dependent synthetase/ligase" evidence="1">
    <location>
        <begin position="9"/>
        <end position="358"/>
    </location>
</feature>
<dbReference type="PRINTS" id="PR00154">
    <property type="entry name" value="AMPBINDING"/>
</dbReference>
<dbReference type="GO" id="GO:0031177">
    <property type="term" value="F:phosphopantetheine binding"/>
    <property type="evidence" value="ECO:0007669"/>
    <property type="project" value="TreeGrafter"/>
</dbReference>
<dbReference type="InterPro" id="IPR010071">
    <property type="entry name" value="AA_adenyl_dom"/>
</dbReference>
<evidence type="ECO:0000259" key="2">
    <source>
        <dbReference type="Pfam" id="PF13193"/>
    </source>
</evidence>
<proteinExistence type="predicted"/>
<evidence type="ECO:0000313" key="3">
    <source>
        <dbReference type="EMBL" id="ACN69986.1"/>
    </source>
</evidence>
<feature type="domain" description="AMP-binding enzyme C-terminal" evidence="2">
    <location>
        <begin position="402"/>
        <end position="476"/>
    </location>
</feature>
<sequence>MNLHQLLVDTAAKEPDRLAVAGTAARLTYAELDSTANALAHRLRALGVGPGDRVVLWSDKSPAVVAAMQAVLRLGAAYVPADGALPIARVAAMADDCSAAALLAPADRLAPVADVLGPRCPAADLAQRPDPAAEPLNALVAPDDLAYILYTSGSTGAPKGVCISHRNARAFVDWAVEELAPGPQDRFSNHAPFTFDLSVLDLYAAFSAGASVHLIPSELAYAPEQLVEFLHDRQITVWYSVPSALTLMMRDGGLLDRPAPRALRTVLFAGEPFPLPGVRALAGWTDARLLNLYGPTETNVCTRHEVRPTDLDGDRPLPIGTAVSGDRAWAEGPDGRLAAPGEEGELLVDGPTVMLGYWGGEPHTGPYRTGDLVRPLPDGSFAYLGRRDHMVKVRGHRVELGEVESVLALHPDVAEAAAVVVGSGMDGRLVAFVVPEPDRRPGVLSLVRHAAQRLPRYMVADEVRVLPGLPRTRNGKVDRLALRDTAEAPAPGAAAQ</sequence>
<dbReference type="PANTHER" id="PTHR45527">
    <property type="entry name" value="NONRIBOSOMAL PEPTIDE SYNTHETASE"/>
    <property type="match status" value="1"/>
</dbReference>